<sequence length="317" mass="37370">MIESGLEKIKRILKKPKGINSVNLYFFLKSSKVLKRIDLIDNSLQSLAHNVCEDSLKIFKDSQNIVNISSFENTKNAIFKYDLDYTDKLASFLDLIRNISLYEEDFFDIKDDDFKDVGFYIFKFGSEKENFYSVRKSYAINVYGNDKRFIIFPDSNRFRKIDKNLFNVDTKVDFFMVDDELYFINLKILESYFGFDAIIKENAKKSMDKIKKLDILVEDAPLRKRIEEGDLTFSRKLSKINVDSPVFEVKKREIIKFSKNNDFLKGEFDYDEEDKILLSTKKSQDLFVKLLNDNFVKSELTKVNYDAEGKEIKRDDK</sequence>
<protein>
    <submittedName>
        <fullName evidence="1">Uncharacterized protein DUF4868</fullName>
    </submittedName>
</protein>
<gene>
    <name evidence="1" type="ORF">C7380_12017</name>
</gene>
<dbReference type="RefSeq" id="WP_109606007.1">
    <property type="nucleotide sequence ID" value="NZ_JAMHJO010000002.1"/>
</dbReference>
<name>A0AA45HHQ0_9BACT</name>
<dbReference type="AlphaFoldDB" id="A0AA45HHQ0"/>
<proteinExistence type="predicted"/>
<dbReference type="Proteomes" id="UP000245921">
    <property type="component" value="Unassembled WGS sequence"/>
</dbReference>
<evidence type="ECO:0000313" key="1">
    <source>
        <dbReference type="EMBL" id="PWJ88079.1"/>
    </source>
</evidence>
<accession>A0AA45HHQ0</accession>
<keyword evidence="2" id="KW-1185">Reference proteome</keyword>
<dbReference type="NCBIfam" id="NF041623">
    <property type="entry name" value="KwaB"/>
    <property type="match status" value="1"/>
</dbReference>
<organism evidence="1 2">
    <name type="scientific">Oceanotoga teriensis</name>
    <dbReference type="NCBI Taxonomy" id="515440"/>
    <lineage>
        <taxon>Bacteria</taxon>
        <taxon>Thermotogati</taxon>
        <taxon>Thermotogota</taxon>
        <taxon>Thermotogae</taxon>
        <taxon>Petrotogales</taxon>
        <taxon>Petrotogaceae</taxon>
        <taxon>Oceanotoga</taxon>
    </lineage>
</organism>
<dbReference type="EMBL" id="QGGI01000020">
    <property type="protein sequence ID" value="PWJ88079.1"/>
    <property type="molecule type" value="Genomic_DNA"/>
</dbReference>
<dbReference type="InterPro" id="IPR032359">
    <property type="entry name" value="KwaB-like"/>
</dbReference>
<evidence type="ECO:0000313" key="2">
    <source>
        <dbReference type="Proteomes" id="UP000245921"/>
    </source>
</evidence>
<comment type="caution">
    <text evidence="1">The sequence shown here is derived from an EMBL/GenBank/DDBJ whole genome shotgun (WGS) entry which is preliminary data.</text>
</comment>
<dbReference type="Pfam" id="PF16162">
    <property type="entry name" value="KwaB"/>
    <property type="match status" value="1"/>
</dbReference>
<reference evidence="1 2" key="1">
    <citation type="submission" date="2018-05" db="EMBL/GenBank/DDBJ databases">
        <title>Genomic Encyclopedia of Type Strains, Phase IV (KMG-IV): sequencing the most valuable type-strain genomes for metagenomic binning, comparative biology and taxonomic classification.</title>
        <authorList>
            <person name="Goeker M."/>
        </authorList>
    </citation>
    <scope>NUCLEOTIDE SEQUENCE [LARGE SCALE GENOMIC DNA]</scope>
    <source>
        <strain evidence="1 2">DSM 24906</strain>
    </source>
</reference>
<dbReference type="InterPro" id="IPR048119">
    <property type="entry name" value="KwaB"/>
</dbReference>